<proteinExistence type="predicted"/>
<name>A0A4Y9Z610_9AGAM</name>
<sequence length="181" mass="20479">MVDDSVPFFIANIHLDPQPPSYRRIIRVTWQATTPLIPDASEPSSVASCHYKLTMLAQHSGSPVPLKNHSNSSPLGILTSDAETQERVFFQWRLDEKDGRGGPSAFKDFEEYFISEPTVDYLLNLLMKALGCWERLLQDDNITERTRGILEEKHTDLKNIYKELLTDTSQGDQQAEGPGED</sequence>
<dbReference type="Proteomes" id="UP000298327">
    <property type="component" value="Unassembled WGS sequence"/>
</dbReference>
<gene>
    <name evidence="1" type="ORF">EVG20_g2820</name>
</gene>
<protein>
    <submittedName>
        <fullName evidence="1">Uncharacterized protein</fullName>
    </submittedName>
</protein>
<accession>A0A4Y9Z610</accession>
<comment type="caution">
    <text evidence="1">The sequence shown here is derived from an EMBL/GenBank/DDBJ whole genome shotgun (WGS) entry which is preliminary data.</text>
</comment>
<dbReference type="AlphaFoldDB" id="A0A4Y9Z610"/>
<organism evidence="1 2">
    <name type="scientific">Dentipellis fragilis</name>
    <dbReference type="NCBI Taxonomy" id="205917"/>
    <lineage>
        <taxon>Eukaryota</taxon>
        <taxon>Fungi</taxon>
        <taxon>Dikarya</taxon>
        <taxon>Basidiomycota</taxon>
        <taxon>Agaricomycotina</taxon>
        <taxon>Agaricomycetes</taxon>
        <taxon>Russulales</taxon>
        <taxon>Hericiaceae</taxon>
        <taxon>Dentipellis</taxon>
    </lineage>
</organism>
<dbReference type="EMBL" id="SEOQ01000117">
    <property type="protein sequence ID" value="TFY70175.1"/>
    <property type="molecule type" value="Genomic_DNA"/>
</dbReference>
<evidence type="ECO:0000313" key="1">
    <source>
        <dbReference type="EMBL" id="TFY70175.1"/>
    </source>
</evidence>
<evidence type="ECO:0000313" key="2">
    <source>
        <dbReference type="Proteomes" id="UP000298327"/>
    </source>
</evidence>
<keyword evidence="2" id="KW-1185">Reference proteome</keyword>
<reference evidence="1 2" key="1">
    <citation type="submission" date="2019-02" db="EMBL/GenBank/DDBJ databases">
        <title>Genome sequencing of the rare red list fungi Dentipellis fragilis.</title>
        <authorList>
            <person name="Buettner E."/>
            <person name="Kellner H."/>
        </authorList>
    </citation>
    <scope>NUCLEOTIDE SEQUENCE [LARGE SCALE GENOMIC DNA]</scope>
    <source>
        <strain evidence="1 2">DSM 105465</strain>
    </source>
</reference>